<feature type="compositionally biased region" description="Low complexity" evidence="9">
    <location>
        <begin position="978"/>
        <end position="987"/>
    </location>
</feature>
<dbReference type="Proteomes" id="UP001632037">
    <property type="component" value="Unassembled WGS sequence"/>
</dbReference>
<keyword evidence="7" id="KW-0443">Lipid metabolism</keyword>
<feature type="region of interest" description="Disordered" evidence="9">
    <location>
        <begin position="415"/>
        <end position="449"/>
    </location>
</feature>
<feature type="compositionally biased region" description="Basic and acidic residues" evidence="9">
    <location>
        <begin position="831"/>
        <end position="842"/>
    </location>
</feature>
<feature type="transmembrane region" description="Helical" evidence="10">
    <location>
        <begin position="68"/>
        <end position="90"/>
    </location>
</feature>
<keyword evidence="3" id="KW-0808">Transferase</keyword>
<evidence type="ECO:0000256" key="8">
    <source>
        <dbReference type="ARBA" id="ARBA00023136"/>
    </source>
</evidence>
<dbReference type="PANTHER" id="PTHR21290">
    <property type="entry name" value="SPHINGOMYELIN SYNTHETASE"/>
    <property type="match status" value="1"/>
</dbReference>
<feature type="region of interest" description="Disordered" evidence="9">
    <location>
        <begin position="1165"/>
        <end position="1384"/>
    </location>
</feature>
<feature type="region of interest" description="Disordered" evidence="9">
    <location>
        <begin position="972"/>
        <end position="1096"/>
    </location>
</feature>
<keyword evidence="6 10" id="KW-1133">Transmembrane helix</keyword>
<feature type="region of interest" description="Disordered" evidence="9">
    <location>
        <begin position="623"/>
        <end position="960"/>
    </location>
</feature>
<feature type="compositionally biased region" description="Low complexity" evidence="9">
    <location>
        <begin position="862"/>
        <end position="880"/>
    </location>
</feature>
<feature type="transmembrane region" description="Helical" evidence="10">
    <location>
        <begin position="102"/>
        <end position="119"/>
    </location>
</feature>
<evidence type="ECO:0000256" key="10">
    <source>
        <dbReference type="SAM" id="Phobius"/>
    </source>
</evidence>
<evidence type="ECO:0000313" key="12">
    <source>
        <dbReference type="EMBL" id="KAL3657838.1"/>
    </source>
</evidence>
<feature type="transmembrane region" description="Helical" evidence="10">
    <location>
        <begin position="217"/>
        <end position="237"/>
    </location>
</feature>
<feature type="transmembrane region" description="Helical" evidence="10">
    <location>
        <begin position="332"/>
        <end position="350"/>
    </location>
</feature>
<feature type="domain" description="Sphingomyelin synthase-like" evidence="11">
    <location>
        <begin position="273"/>
        <end position="352"/>
    </location>
</feature>
<evidence type="ECO:0000256" key="6">
    <source>
        <dbReference type="ARBA" id="ARBA00022989"/>
    </source>
</evidence>
<dbReference type="PANTHER" id="PTHR21290:SF62">
    <property type="entry name" value="PHOSPHATIDYLINOSITOL:CERAMIDE INOSITOLPHOSPHOTRANSFERASE 1-RELATED"/>
    <property type="match status" value="1"/>
</dbReference>
<evidence type="ECO:0000256" key="1">
    <source>
        <dbReference type="ARBA" id="ARBA00004141"/>
    </source>
</evidence>
<name>A0ABD3ETL1_9STRA</name>
<feature type="compositionally biased region" description="Basic residues" evidence="9">
    <location>
        <begin position="1005"/>
        <end position="1016"/>
    </location>
</feature>
<evidence type="ECO:0000256" key="4">
    <source>
        <dbReference type="ARBA" id="ARBA00022692"/>
    </source>
</evidence>
<feature type="transmembrane region" description="Helical" evidence="10">
    <location>
        <begin position="182"/>
        <end position="205"/>
    </location>
</feature>
<dbReference type="GO" id="GO:0006665">
    <property type="term" value="P:sphingolipid metabolic process"/>
    <property type="evidence" value="ECO:0007669"/>
    <property type="project" value="UniProtKB-KW"/>
</dbReference>
<feature type="compositionally biased region" description="Basic and acidic residues" evidence="9">
    <location>
        <begin position="1064"/>
        <end position="1083"/>
    </location>
</feature>
<protein>
    <recommendedName>
        <fullName evidence="11">Sphingomyelin synthase-like domain-containing protein</fullName>
    </recommendedName>
</protein>
<evidence type="ECO:0000256" key="9">
    <source>
        <dbReference type="SAM" id="MobiDB-lite"/>
    </source>
</evidence>
<comment type="similarity">
    <text evidence="2">Belongs to the sphingomyelin synthase family.</text>
</comment>
<dbReference type="EMBL" id="JBIMZQ010000060">
    <property type="protein sequence ID" value="KAL3657838.1"/>
    <property type="molecule type" value="Genomic_DNA"/>
</dbReference>
<feature type="compositionally biased region" description="Low complexity" evidence="9">
    <location>
        <begin position="1373"/>
        <end position="1384"/>
    </location>
</feature>
<feature type="compositionally biased region" description="Low complexity" evidence="9">
    <location>
        <begin position="804"/>
        <end position="824"/>
    </location>
</feature>
<comment type="subcellular location">
    <subcellularLocation>
        <location evidence="1">Membrane</location>
        <topology evidence="1">Multi-pass membrane protein</topology>
    </subcellularLocation>
</comment>
<feature type="compositionally biased region" description="Polar residues" evidence="9">
    <location>
        <begin position="1222"/>
        <end position="1234"/>
    </location>
</feature>
<dbReference type="InterPro" id="IPR045221">
    <property type="entry name" value="Sphingomyelin_synth-like"/>
</dbReference>
<dbReference type="GO" id="GO:0016740">
    <property type="term" value="F:transferase activity"/>
    <property type="evidence" value="ECO:0007669"/>
    <property type="project" value="UniProtKB-KW"/>
</dbReference>
<gene>
    <name evidence="12" type="ORF">V7S43_017217</name>
</gene>
<sequence length="1384" mass="152822">MASYLPFAQSNLFRTKRKMSGPVGNWGPLDEKNPSSWPEINGGPVTVGGGRSPRHWCDSVNYREVASFVLFAIYMVADVGLGVMVWVTFFKFIVEPDQHRSRATWGGVWLLFSGTFFYVRRLVRSRVDVHLRGMMDHAEIFVAMSLVMVFSVNIAFYLHVPAKTPLKDLGFMLVSEQGLHSAWRPVSDILTAGVPVMFLLQTFLMTRPNRCRIVSSFFRIATICYFLRMLTVSVTSLPGPAPHCRAGSPDYFPPTTWTDIVTRVGPIYGNYNSCGDLIFSGHMAYTNSAVLLYLRTLDRNFAGHTASKIRWACGMAYLMILAVLCIAGRKHYTVDVVLGLIISALVFFHFEHSWTPLCFQVPHGLLPVGDLQRIYDSQWHKRFSMDVTDEAQNELDDAEGNEESRRLLKASASTYNQHQAKLKRNPCSRSARPPAPLLMNPPASAKPKAKFSSRNLNAAFKAPLRTKPLPDHATGPLQRPNNRLLVLGRAAVAAPSPLNTLSLKRESQVHDVHVSLVPAGSNWAEKQQNLLEEDTPEHSPAPADVVASVVASEKTWTPESVAEHLHTGNASARPETKVESSGRWGDDAVENDIVQSNIRRQMQKEREFPDLKEAAEEIQMHHDEGRTSAADRSPSMGPQQPEQHHGRATGRWAQFAEQGEMHHSMQGDRWSRDRYGRDEDDRWSHDRYGRGEDNHWARGRYNRDEDDHWSRGRYSQYDDGYECERRPYESSNNTVSPIPNDSHTHFSSSDARFDMVASGDRDRVLSHSPHRMNWSSREFGHRDGRSSSPTSLEGSRFHGHPDRSLSQSSASPSPAPPMAADAKAMNWRKLSSPEHGSDRGWEAPRQSANAWSKDEEPTTPVAEAAGSSTESSSNSSASSSPNQHQVQLLKRPKMLFDPKTGGMVKAEGKTDPATRQAGSRNGGKDRDPTPATKRNGGNHKYLSKTSTANAAKAVGSEEAPVISVGFVQETTVTDAECSSEASSLVSSNAMLLEPNTDLAEDKPTAKKNRAPKHLTRKQPTGNPQESGFHGAKVPRDSKAGVSRSAQQSKQRRGSQESAVNEGSRLNERSKRNSSTRNDRRDIGNSKTTQRRFSRKVELTVAQTPKVGTSEIAVLRQIANGSNGGVVVVADQQEGTDVNPEGGGFETVKSRRTVLTEKKQLCQRLASTEAVASKTEEKKRARAFVAKNADEQSKGEQAQETFGPASTVVDMQVASKSRGKATNARSNRKQTSMDNKPTAKQLKYSARTSGPKKPATYSDKSVFTEGKQPGSPVKPIEQVPGEAPTETVVVKKRPQYVKVSPVTEAKQEQNPRRVKSAQRNSSSRSSERKSPAGNARKQEPAGKRVVEKVSTTKPRAPATKSKPKQVRQVYVVKTPAPVSATSTAA</sequence>
<feature type="transmembrane region" description="Helical" evidence="10">
    <location>
        <begin position="309"/>
        <end position="327"/>
    </location>
</feature>
<evidence type="ECO:0000256" key="2">
    <source>
        <dbReference type="ARBA" id="ARBA00005441"/>
    </source>
</evidence>
<organism evidence="12 13">
    <name type="scientific">Phytophthora oleae</name>
    <dbReference type="NCBI Taxonomy" id="2107226"/>
    <lineage>
        <taxon>Eukaryota</taxon>
        <taxon>Sar</taxon>
        <taxon>Stramenopiles</taxon>
        <taxon>Oomycota</taxon>
        <taxon>Peronosporomycetes</taxon>
        <taxon>Peronosporales</taxon>
        <taxon>Peronosporaceae</taxon>
        <taxon>Phytophthora</taxon>
    </lineage>
</organism>
<evidence type="ECO:0000259" key="11">
    <source>
        <dbReference type="Pfam" id="PF14360"/>
    </source>
</evidence>
<evidence type="ECO:0000313" key="13">
    <source>
        <dbReference type="Proteomes" id="UP001632037"/>
    </source>
</evidence>
<keyword evidence="5" id="KW-0746">Sphingolipid metabolism</keyword>
<accession>A0ABD3ETL1</accession>
<dbReference type="GO" id="GO:0016020">
    <property type="term" value="C:membrane"/>
    <property type="evidence" value="ECO:0007669"/>
    <property type="project" value="UniProtKB-SubCell"/>
</dbReference>
<evidence type="ECO:0000256" key="7">
    <source>
        <dbReference type="ARBA" id="ARBA00023098"/>
    </source>
</evidence>
<feature type="compositionally biased region" description="Basic and acidic residues" evidence="9">
    <location>
        <begin position="1324"/>
        <end position="1346"/>
    </location>
</feature>
<dbReference type="Pfam" id="PF14360">
    <property type="entry name" value="PAP2_C"/>
    <property type="match status" value="1"/>
</dbReference>
<dbReference type="InterPro" id="IPR025749">
    <property type="entry name" value="Sphingomyelin_synth-like_dom"/>
</dbReference>
<evidence type="ECO:0000256" key="5">
    <source>
        <dbReference type="ARBA" id="ARBA00022919"/>
    </source>
</evidence>
<feature type="compositionally biased region" description="Basic and acidic residues" evidence="9">
    <location>
        <begin position="659"/>
        <end position="710"/>
    </location>
</feature>
<evidence type="ECO:0000256" key="3">
    <source>
        <dbReference type="ARBA" id="ARBA00022679"/>
    </source>
</evidence>
<reference evidence="12 13" key="1">
    <citation type="submission" date="2024-09" db="EMBL/GenBank/DDBJ databases">
        <title>Genome sequencing and assembly of Phytophthora oleae, isolate VK10A, causative agent of rot of olive drupes.</title>
        <authorList>
            <person name="Conti Taguali S."/>
            <person name="Riolo M."/>
            <person name="La Spada F."/>
            <person name="Cacciola S.O."/>
            <person name="Dionisio G."/>
        </authorList>
    </citation>
    <scope>NUCLEOTIDE SEQUENCE [LARGE SCALE GENOMIC DNA]</scope>
    <source>
        <strain evidence="12 13">VK10A</strain>
    </source>
</reference>
<keyword evidence="8 10" id="KW-0472">Membrane</keyword>
<keyword evidence="13" id="KW-1185">Reference proteome</keyword>
<feature type="transmembrane region" description="Helical" evidence="10">
    <location>
        <begin position="140"/>
        <end position="162"/>
    </location>
</feature>
<proteinExistence type="inferred from homology"/>
<comment type="caution">
    <text evidence="12">The sequence shown here is derived from an EMBL/GenBank/DDBJ whole genome shotgun (WGS) entry which is preliminary data.</text>
</comment>
<keyword evidence="4 10" id="KW-0812">Transmembrane</keyword>
<feature type="compositionally biased region" description="Polar residues" evidence="9">
    <location>
        <begin position="729"/>
        <end position="750"/>
    </location>
</feature>